<comment type="caution">
    <text evidence="5">The sequence shown here is derived from an EMBL/GenBank/DDBJ whole genome shotgun (WGS) entry which is preliminary data.</text>
</comment>
<dbReference type="InterPro" id="IPR045851">
    <property type="entry name" value="AMP-bd_C_sf"/>
</dbReference>
<evidence type="ECO:0000256" key="1">
    <source>
        <dbReference type="ARBA" id="ARBA00006432"/>
    </source>
</evidence>
<dbReference type="PANTHER" id="PTHR43201">
    <property type="entry name" value="ACYL-COA SYNTHETASE"/>
    <property type="match status" value="1"/>
</dbReference>
<dbReference type="AlphaFoldDB" id="A0A132EWF4"/>
<dbReference type="InterPro" id="IPR020845">
    <property type="entry name" value="AMP-binding_CS"/>
</dbReference>
<dbReference type="EMBL" id="LPJX01000053">
    <property type="protein sequence ID" value="KWF61238.1"/>
    <property type="molecule type" value="Genomic_DNA"/>
</dbReference>
<dbReference type="Pfam" id="PF00501">
    <property type="entry name" value="AMP-binding"/>
    <property type="match status" value="1"/>
</dbReference>
<dbReference type="PROSITE" id="PS00455">
    <property type="entry name" value="AMP_BINDING"/>
    <property type="match status" value="1"/>
</dbReference>
<dbReference type="GO" id="GO:0031956">
    <property type="term" value="F:medium-chain fatty acid-CoA ligase activity"/>
    <property type="evidence" value="ECO:0007669"/>
    <property type="project" value="TreeGrafter"/>
</dbReference>
<dbReference type="Gene3D" id="3.30.300.30">
    <property type="match status" value="1"/>
</dbReference>
<keyword evidence="2" id="KW-0436">Ligase</keyword>
<gene>
    <name evidence="5" type="ORF">WT57_26340</name>
</gene>
<evidence type="ECO:0000313" key="5">
    <source>
        <dbReference type="EMBL" id="KWF61238.1"/>
    </source>
</evidence>
<dbReference type="CDD" id="cd05917">
    <property type="entry name" value="FACL_like_2"/>
    <property type="match status" value="1"/>
</dbReference>
<protein>
    <submittedName>
        <fullName evidence="5">AMP-binding protein</fullName>
    </submittedName>
</protein>
<sequence length="575" mass="62820">MAADLGVGALIAPENGLSYVRGATDVPLSEATIGRFLRDTAGRFPERPAVVFREQQVRWTWREFAHEVDVLAAGLAALGIAKGDRVGIWSPNRSEWLLTQFATARIGAILVNINPAYRLAELEYALNKVGCKAMIAAERFKTSAYVEMLQTIAPELATATPGDLHAARVPSLRTIVSMGDVAPAGMFRFADVMARGRDTVDAAVLDALGATLAATDPINIQFTSGTTGSPKGATLTHRNVVNNARSIAMAMRFSEQDALCIPVPLYHCFGMVLAVLACVSTGAAMVFPGEAFDPVATLAAVAEERCTALHGVPTMFIAELDHPQFAKFDLSTLRTGIMAGSPCPIETMKRVVSQMHLSEITIAYGMTETSPVSFQSSTDDPLEKRTTTVGRIQPHLEVKIVDPSGEIVPVGATGELCTKGYSVMLGYWDDEAKTREVLIDGWMHTGDLATLDADGYCNIVGRLKDMVIRGGENVYPREIEEFLFRHPKIQSAQVFGVPDPKYGEELCAWIVLRADEQMTEDDVRAFCQGQIAHYKIPRYIRFVDELPMTVTGKVQKFVMRERMIEELKLDVQKTA</sequence>
<dbReference type="InterPro" id="IPR025110">
    <property type="entry name" value="AMP-bd_C"/>
</dbReference>
<dbReference type="NCBIfam" id="NF009233">
    <property type="entry name" value="PRK12583.1"/>
    <property type="match status" value="1"/>
</dbReference>
<proteinExistence type="inferred from homology"/>
<feature type="domain" description="AMP-binding enzyme C-terminal" evidence="4">
    <location>
        <begin position="478"/>
        <end position="553"/>
    </location>
</feature>
<dbReference type="SUPFAM" id="SSF56801">
    <property type="entry name" value="Acetyl-CoA synthetase-like"/>
    <property type="match status" value="1"/>
</dbReference>
<comment type="similarity">
    <text evidence="1">Belongs to the ATP-dependent AMP-binding enzyme family.</text>
</comment>
<accession>A0A132EWF4</accession>
<dbReference type="InterPro" id="IPR042099">
    <property type="entry name" value="ANL_N_sf"/>
</dbReference>
<evidence type="ECO:0000256" key="2">
    <source>
        <dbReference type="ARBA" id="ARBA00022598"/>
    </source>
</evidence>
<dbReference type="GO" id="GO:0006631">
    <property type="term" value="P:fatty acid metabolic process"/>
    <property type="evidence" value="ECO:0007669"/>
    <property type="project" value="TreeGrafter"/>
</dbReference>
<evidence type="ECO:0000259" key="3">
    <source>
        <dbReference type="Pfam" id="PF00501"/>
    </source>
</evidence>
<evidence type="ECO:0000313" key="6">
    <source>
        <dbReference type="Proteomes" id="UP000061512"/>
    </source>
</evidence>
<dbReference type="Proteomes" id="UP000061512">
    <property type="component" value="Unassembled WGS sequence"/>
</dbReference>
<evidence type="ECO:0000259" key="4">
    <source>
        <dbReference type="Pfam" id="PF13193"/>
    </source>
</evidence>
<dbReference type="FunFam" id="3.30.300.30:FF:000008">
    <property type="entry name" value="2,3-dihydroxybenzoate-AMP ligase"/>
    <property type="match status" value="1"/>
</dbReference>
<dbReference type="PANTHER" id="PTHR43201:SF5">
    <property type="entry name" value="MEDIUM-CHAIN ACYL-COA LIGASE ACSF2, MITOCHONDRIAL"/>
    <property type="match status" value="1"/>
</dbReference>
<name>A0A132EWF4_9BURK</name>
<dbReference type="RefSeq" id="WP_060299723.1">
    <property type="nucleotide sequence ID" value="NZ_LPJX01000053.1"/>
</dbReference>
<dbReference type="InterPro" id="IPR000873">
    <property type="entry name" value="AMP-dep_synth/lig_dom"/>
</dbReference>
<reference evidence="5 6" key="1">
    <citation type="submission" date="2015-11" db="EMBL/GenBank/DDBJ databases">
        <title>Expanding the genomic diversity of Burkholderia species for the development of highly accurate diagnostics.</title>
        <authorList>
            <person name="Sahl J."/>
            <person name="Keim P."/>
            <person name="Wagner D."/>
        </authorList>
    </citation>
    <scope>NUCLEOTIDE SEQUENCE [LARGE SCALE GENOMIC DNA]</scope>
    <source>
        <strain evidence="5 6">MSMB574WGS</strain>
    </source>
</reference>
<dbReference type="FunFam" id="3.40.50.12780:FF:000003">
    <property type="entry name" value="Long-chain-fatty-acid--CoA ligase FadD"/>
    <property type="match status" value="1"/>
</dbReference>
<dbReference type="Pfam" id="PF13193">
    <property type="entry name" value="AMP-binding_C"/>
    <property type="match status" value="1"/>
</dbReference>
<feature type="domain" description="AMP-dependent synthetase/ligase" evidence="3">
    <location>
        <begin position="38"/>
        <end position="428"/>
    </location>
</feature>
<organism evidence="5 6">
    <name type="scientific">Burkholderia pseudomultivorans</name>
    <dbReference type="NCBI Taxonomy" id="1207504"/>
    <lineage>
        <taxon>Bacteria</taxon>
        <taxon>Pseudomonadati</taxon>
        <taxon>Pseudomonadota</taxon>
        <taxon>Betaproteobacteria</taxon>
        <taxon>Burkholderiales</taxon>
        <taxon>Burkholderiaceae</taxon>
        <taxon>Burkholderia</taxon>
        <taxon>Burkholderia cepacia complex</taxon>
    </lineage>
</organism>
<dbReference type="Gene3D" id="3.40.50.12780">
    <property type="entry name" value="N-terminal domain of ligase-like"/>
    <property type="match status" value="1"/>
</dbReference>